<evidence type="ECO:0000256" key="3">
    <source>
        <dbReference type="ARBA" id="ARBA00012552"/>
    </source>
</evidence>
<evidence type="ECO:0000256" key="6">
    <source>
        <dbReference type="ARBA" id="ARBA00022801"/>
    </source>
</evidence>
<evidence type="ECO:0000256" key="10">
    <source>
        <dbReference type="ARBA" id="ARBA00023158"/>
    </source>
</evidence>
<proteinExistence type="inferred from homology"/>
<dbReference type="SUPFAM" id="SSF52540">
    <property type="entry name" value="P-loop containing nucleoside triphosphate hydrolases"/>
    <property type="match status" value="1"/>
</dbReference>
<dbReference type="Pfam" id="PF21634">
    <property type="entry name" value="MOV-10_beta-barrel"/>
    <property type="match status" value="1"/>
</dbReference>
<keyword evidence="9" id="KW-0694">RNA-binding</keyword>
<dbReference type="EC" id="3.6.4.13" evidence="3"/>
<accession>A0A166G544</accession>
<organism evidence="16 17">
    <name type="scientific">Athelia psychrophila</name>
    <dbReference type="NCBI Taxonomy" id="1759441"/>
    <lineage>
        <taxon>Eukaryota</taxon>
        <taxon>Fungi</taxon>
        <taxon>Dikarya</taxon>
        <taxon>Basidiomycota</taxon>
        <taxon>Agaricomycotina</taxon>
        <taxon>Agaricomycetes</taxon>
        <taxon>Agaricomycetidae</taxon>
        <taxon>Atheliales</taxon>
        <taxon>Atheliaceae</taxon>
        <taxon>Athelia</taxon>
    </lineage>
</organism>
<evidence type="ECO:0000256" key="1">
    <source>
        <dbReference type="ARBA" id="ARBA00004331"/>
    </source>
</evidence>
<dbReference type="GO" id="GO:0005524">
    <property type="term" value="F:ATP binding"/>
    <property type="evidence" value="ECO:0007669"/>
    <property type="project" value="UniProtKB-KW"/>
</dbReference>
<protein>
    <recommendedName>
        <fullName evidence="3">RNA helicase</fullName>
        <ecNumber evidence="3">3.6.4.13</ecNumber>
    </recommendedName>
</protein>
<dbReference type="Gene3D" id="3.40.50.300">
    <property type="entry name" value="P-loop containing nucleotide triphosphate hydrolases"/>
    <property type="match status" value="2"/>
</dbReference>
<sequence>MSRSSVRSHLAGKRHAQNLQSQGLQADVSHQQPPVSQPRSSSGVVHCNLCEKGIPAPSWNHHLSQRTHLDAIQTALSQAGADKNGVEISEPAGVDFGVVEQTGTAAPRRSITLRSSNSNTRITLVDYKFSSSKTKQTPSFSVSLQSQNAKLNSGRGRVMWITCAPAYEGRHQETLELTFFNVVQRQQFSITRQICAVAGSSSDQEELKPKAPYVKRKWVPLPLDGKIITVLRPPSWTETQWVTRLPEFPAPKALTDAAYGRDGNLAAVRRFMPTVFNHKTYGLFFENLLWIEEEQRNQDLGAYGMTDVQLSPRHPRYLLQVAGLAEGRPSVLVGDFILVKRQDGSSTEWYKGCVHEIFVDYVSLRFASTFSTYQGTLFEVRFVLNRLPLRRMHQAITLKSNVERIAFPEKRHVKSIPVTTDQLRAIVPINRLIGEDHEQLLTVAAILHQPPGSAPFVIFGPPGTGKTITVVEAIKQLLASSPDVRILACAPSNSAADLIAQRLDVLGPTELFRLNAASRECKRLPESLKDFSLINGNGVFAIPSLERLSGFKVIVSTCISGGVPHGLGVKRGHFSHIFVDEAGQCMEPDVMIPILTMAGPKTNIVLAGDNRQLGPSVRSDIASSLGLGKSFLTRIMARDVYNLETHTGITIVKLIKNFRSHPAILHFSNANFYQGELRAHADPVITHSLLRSDLVQQSFPFLFHSIVGKDQREESSPSFFNIEEVTRVKKYCEELMEDRRLRLRVEDIGIITPYHAQRCKIGRVLMGNPKLRGIKVGSVEEFQGQERRIIIMSTVRSSADYLRYDMKHTLGFVANPRRLNVAITRAQALMIIVGNPTVLSLDPMWRTLLNYIHGGGGWRGKHIQWNPLDPVLPGGYDQERRDQAHGEAEEMLARLRAHIVDNTEDLAAFGQDVSDNESAGEGFMDNGVWREEE</sequence>
<dbReference type="Pfam" id="PF13086">
    <property type="entry name" value="AAA_11"/>
    <property type="match status" value="2"/>
</dbReference>
<dbReference type="GO" id="GO:0036464">
    <property type="term" value="C:cytoplasmic ribonucleoprotein granule"/>
    <property type="evidence" value="ECO:0007669"/>
    <property type="project" value="UniProtKB-SubCell"/>
</dbReference>
<evidence type="ECO:0000256" key="5">
    <source>
        <dbReference type="ARBA" id="ARBA00022741"/>
    </source>
</evidence>
<evidence type="ECO:0000256" key="2">
    <source>
        <dbReference type="ARBA" id="ARBA00005601"/>
    </source>
</evidence>
<comment type="subcellular location">
    <subcellularLocation>
        <location evidence="1">Cytoplasm</location>
        <location evidence="1">Cytoplasmic ribonucleoprotein granule</location>
    </subcellularLocation>
</comment>
<dbReference type="CDD" id="cd18808">
    <property type="entry name" value="SF1_C_Upf1"/>
    <property type="match status" value="1"/>
</dbReference>
<dbReference type="InterPro" id="IPR049080">
    <property type="entry name" value="MOV-10-like_beta-barrel"/>
</dbReference>
<dbReference type="PANTHER" id="PTHR45418">
    <property type="entry name" value="CANCER/TESTIS ANTIGEN 55"/>
    <property type="match status" value="1"/>
</dbReference>
<keyword evidence="5" id="KW-0547">Nucleotide-binding</keyword>
<dbReference type="GO" id="GO:0003723">
    <property type="term" value="F:RNA binding"/>
    <property type="evidence" value="ECO:0007669"/>
    <property type="project" value="UniProtKB-KW"/>
</dbReference>
<dbReference type="CDD" id="cd18038">
    <property type="entry name" value="DEXXQc_Helz-like"/>
    <property type="match status" value="1"/>
</dbReference>
<evidence type="ECO:0000313" key="16">
    <source>
        <dbReference type="EMBL" id="KZP17482.1"/>
    </source>
</evidence>
<dbReference type="FunFam" id="3.40.50.300:FF:000608">
    <property type="entry name" value="Mov10 RISC complex RNA helicase"/>
    <property type="match status" value="1"/>
</dbReference>
<feature type="domain" description="DNA2/NAM7 helicase helicase" evidence="13">
    <location>
        <begin position="451"/>
        <end position="504"/>
    </location>
</feature>
<feature type="region of interest" description="Disordered" evidence="12">
    <location>
        <begin position="1"/>
        <end position="43"/>
    </location>
</feature>
<keyword evidence="6 16" id="KW-0378">Hydrolase</keyword>
<reference evidence="16 17" key="1">
    <citation type="journal article" date="2016" name="Mol. Biol. Evol.">
        <title>Comparative Genomics of Early-Diverging Mushroom-Forming Fungi Provides Insights into the Origins of Lignocellulose Decay Capabilities.</title>
        <authorList>
            <person name="Nagy L.G."/>
            <person name="Riley R."/>
            <person name="Tritt A."/>
            <person name="Adam C."/>
            <person name="Daum C."/>
            <person name="Floudas D."/>
            <person name="Sun H."/>
            <person name="Yadav J.S."/>
            <person name="Pangilinan J."/>
            <person name="Larsson K.H."/>
            <person name="Matsuura K."/>
            <person name="Barry K."/>
            <person name="Labutti K."/>
            <person name="Kuo R."/>
            <person name="Ohm R.A."/>
            <person name="Bhattacharya S.S."/>
            <person name="Shirouzu T."/>
            <person name="Yoshinaga Y."/>
            <person name="Martin F.M."/>
            <person name="Grigoriev I.V."/>
            <person name="Hibbett D.S."/>
        </authorList>
    </citation>
    <scope>NUCLEOTIDE SEQUENCE [LARGE SCALE GENOMIC DNA]</scope>
    <source>
        <strain evidence="16 17">CBS 109695</strain>
    </source>
</reference>
<evidence type="ECO:0000256" key="4">
    <source>
        <dbReference type="ARBA" id="ARBA00022490"/>
    </source>
</evidence>
<feature type="domain" description="Helicase MOV-10-like beta-barrel" evidence="15">
    <location>
        <begin position="304"/>
        <end position="382"/>
    </location>
</feature>
<evidence type="ECO:0000313" key="17">
    <source>
        <dbReference type="Proteomes" id="UP000076532"/>
    </source>
</evidence>
<dbReference type="OrthoDB" id="6513042at2759"/>
<evidence type="ECO:0000256" key="9">
    <source>
        <dbReference type="ARBA" id="ARBA00022884"/>
    </source>
</evidence>
<evidence type="ECO:0000256" key="7">
    <source>
        <dbReference type="ARBA" id="ARBA00022806"/>
    </source>
</evidence>
<dbReference type="InterPro" id="IPR041677">
    <property type="entry name" value="DNA2/NAM7_AAA_11"/>
</dbReference>
<dbReference type="InterPro" id="IPR026122">
    <property type="entry name" value="MOV-10/SDE3_DEXXQ/H-box"/>
</dbReference>
<keyword evidence="7" id="KW-0347">Helicase</keyword>
<dbReference type="InterPro" id="IPR041679">
    <property type="entry name" value="DNA2/NAM7-like_C"/>
</dbReference>
<feature type="region of interest" description="Disordered" evidence="12">
    <location>
        <begin position="914"/>
        <end position="933"/>
    </location>
</feature>
<evidence type="ECO:0000256" key="12">
    <source>
        <dbReference type="SAM" id="MobiDB-lite"/>
    </source>
</evidence>
<comment type="catalytic activity">
    <reaction evidence="11">
        <text>ATP + H2O = ADP + phosphate + H(+)</text>
        <dbReference type="Rhea" id="RHEA:13065"/>
        <dbReference type="ChEBI" id="CHEBI:15377"/>
        <dbReference type="ChEBI" id="CHEBI:15378"/>
        <dbReference type="ChEBI" id="CHEBI:30616"/>
        <dbReference type="ChEBI" id="CHEBI:43474"/>
        <dbReference type="ChEBI" id="CHEBI:456216"/>
        <dbReference type="EC" id="3.6.4.13"/>
    </reaction>
</comment>
<feature type="domain" description="DNA2/NAM7 helicase helicase" evidence="13">
    <location>
        <begin position="548"/>
        <end position="619"/>
    </location>
</feature>
<dbReference type="AlphaFoldDB" id="A0A166G544"/>
<keyword evidence="17" id="KW-1185">Reference proteome</keyword>
<keyword evidence="4" id="KW-0963">Cytoplasm</keyword>
<comment type="similarity">
    <text evidence="2">Belongs to the DNA2/NAM7 helicase family. SDE3 subfamily.</text>
</comment>
<dbReference type="GO" id="GO:0016787">
    <property type="term" value="F:hydrolase activity"/>
    <property type="evidence" value="ECO:0007669"/>
    <property type="project" value="UniProtKB-KW"/>
</dbReference>
<dbReference type="Pfam" id="PF13087">
    <property type="entry name" value="AAA_12"/>
    <property type="match status" value="1"/>
</dbReference>
<dbReference type="STRING" id="436010.A0A166G544"/>
<evidence type="ECO:0000259" key="15">
    <source>
        <dbReference type="Pfam" id="PF21634"/>
    </source>
</evidence>
<dbReference type="Proteomes" id="UP000076532">
    <property type="component" value="Unassembled WGS sequence"/>
</dbReference>
<evidence type="ECO:0000256" key="8">
    <source>
        <dbReference type="ARBA" id="ARBA00022840"/>
    </source>
</evidence>
<dbReference type="PANTHER" id="PTHR45418:SF1">
    <property type="entry name" value="CANCER_TESTIS ANTIGEN 55"/>
    <property type="match status" value="1"/>
</dbReference>
<dbReference type="GO" id="GO:0031047">
    <property type="term" value="P:regulatory ncRNA-mediated gene silencing"/>
    <property type="evidence" value="ECO:0007669"/>
    <property type="project" value="UniProtKB-KW"/>
</dbReference>
<feature type="domain" description="DNA2/NAM7 helicase-like C-terminal" evidence="14">
    <location>
        <begin position="648"/>
        <end position="836"/>
    </location>
</feature>
<feature type="compositionally biased region" description="Low complexity" evidence="12">
    <location>
        <begin position="28"/>
        <end position="43"/>
    </location>
</feature>
<keyword evidence="8" id="KW-0067">ATP-binding</keyword>
<dbReference type="InterPro" id="IPR047187">
    <property type="entry name" value="SF1_C_Upf1"/>
</dbReference>
<dbReference type="GO" id="GO:0032574">
    <property type="term" value="F:5'-3' RNA helicase activity"/>
    <property type="evidence" value="ECO:0007669"/>
    <property type="project" value="InterPro"/>
</dbReference>
<evidence type="ECO:0000256" key="11">
    <source>
        <dbReference type="ARBA" id="ARBA00047984"/>
    </source>
</evidence>
<evidence type="ECO:0000259" key="13">
    <source>
        <dbReference type="Pfam" id="PF13086"/>
    </source>
</evidence>
<dbReference type="EMBL" id="KV417582">
    <property type="protein sequence ID" value="KZP17482.1"/>
    <property type="molecule type" value="Genomic_DNA"/>
</dbReference>
<evidence type="ECO:0000259" key="14">
    <source>
        <dbReference type="Pfam" id="PF13087"/>
    </source>
</evidence>
<dbReference type="InterPro" id="IPR027417">
    <property type="entry name" value="P-loop_NTPase"/>
</dbReference>
<name>A0A166G544_9AGAM</name>
<gene>
    <name evidence="16" type="ORF">FIBSPDRAFT_746967</name>
</gene>
<keyword evidence="10" id="KW-0943">RNA-mediated gene silencing</keyword>